<dbReference type="Gene3D" id="1.10.287.110">
    <property type="entry name" value="DnaJ domain"/>
    <property type="match status" value="1"/>
</dbReference>
<dbReference type="CDD" id="cd06257">
    <property type="entry name" value="DnaJ"/>
    <property type="match status" value="1"/>
</dbReference>
<dbReference type="SMART" id="SM00271">
    <property type="entry name" value="DnaJ"/>
    <property type="match status" value="1"/>
</dbReference>
<sequence length="407" mass="46667">MSSDSNPHADVSPDLQGVDSNIVEDSFNSTVPTQSELFSSSPFSSTYASDGSLEPQSVDTFPLPFATEETQQHEERLSNACKKSPSPLSPPPPAEEQPDGGNLLMKLGTLVVIGAMAANVIGFRYSRWAVGKDIHRAWERRQRQSASFHSNARARAEEELRRIREAYARAEQREKEEAAARAQRAKSREHEKREYAEREKRERVRKNYTQWERQFDRGNGTYTEHFRMDFDPKVFEEMVRQFRQTGRMGFGAPRGFGFDERLFEEMLRQSRQASRVGFGAGSRGFGFDERLFEELFKAARQAEQQSGNARSQQDFESFRFWEAMNGAEWRDFAREGRSGGGVHRRGGMARHYQALGLQEGASEEEVKKAYRRGVMRWHPDRYRGTDKQGAARKFREVTDAYAALSKK</sequence>
<dbReference type="STRING" id="448386.A0A2V3IX16"/>
<keyword evidence="4" id="KW-1185">Reference proteome</keyword>
<dbReference type="AlphaFoldDB" id="A0A2V3IX16"/>
<evidence type="ECO:0000313" key="3">
    <source>
        <dbReference type="EMBL" id="PXF46682.1"/>
    </source>
</evidence>
<evidence type="ECO:0000256" key="1">
    <source>
        <dbReference type="SAM" id="MobiDB-lite"/>
    </source>
</evidence>
<proteinExistence type="predicted"/>
<dbReference type="PROSITE" id="PS50076">
    <property type="entry name" value="DNAJ_2"/>
    <property type="match status" value="1"/>
</dbReference>
<organism evidence="3 4">
    <name type="scientific">Gracilariopsis chorda</name>
    <dbReference type="NCBI Taxonomy" id="448386"/>
    <lineage>
        <taxon>Eukaryota</taxon>
        <taxon>Rhodophyta</taxon>
        <taxon>Florideophyceae</taxon>
        <taxon>Rhodymeniophycidae</taxon>
        <taxon>Gracilariales</taxon>
        <taxon>Gracilariaceae</taxon>
        <taxon>Gracilariopsis</taxon>
    </lineage>
</organism>
<feature type="compositionally biased region" description="Basic and acidic residues" evidence="1">
    <location>
        <begin position="186"/>
        <end position="199"/>
    </location>
</feature>
<feature type="region of interest" description="Disordered" evidence="1">
    <location>
        <begin position="172"/>
        <end position="199"/>
    </location>
</feature>
<dbReference type="InterPro" id="IPR036869">
    <property type="entry name" value="J_dom_sf"/>
</dbReference>
<accession>A0A2V3IX16</accession>
<dbReference type="Pfam" id="PF00226">
    <property type="entry name" value="DnaJ"/>
    <property type="match status" value="1"/>
</dbReference>
<feature type="domain" description="J" evidence="2">
    <location>
        <begin position="350"/>
        <end position="407"/>
    </location>
</feature>
<evidence type="ECO:0000259" key="2">
    <source>
        <dbReference type="PROSITE" id="PS50076"/>
    </source>
</evidence>
<feature type="compositionally biased region" description="Low complexity" evidence="1">
    <location>
        <begin position="35"/>
        <end position="49"/>
    </location>
</feature>
<dbReference type="PANTHER" id="PTHR24074">
    <property type="entry name" value="CO-CHAPERONE PROTEIN DJLA"/>
    <property type="match status" value="1"/>
</dbReference>
<comment type="caution">
    <text evidence="3">The sequence shown here is derived from an EMBL/GenBank/DDBJ whole genome shotgun (WGS) entry which is preliminary data.</text>
</comment>
<gene>
    <name evidence="3" type="ORF">BWQ96_03508</name>
</gene>
<feature type="region of interest" description="Disordered" evidence="1">
    <location>
        <begin position="1"/>
        <end position="101"/>
    </location>
</feature>
<dbReference type="Proteomes" id="UP000247409">
    <property type="component" value="Unassembled WGS sequence"/>
</dbReference>
<evidence type="ECO:0000313" key="4">
    <source>
        <dbReference type="Proteomes" id="UP000247409"/>
    </source>
</evidence>
<dbReference type="OrthoDB" id="2768at2759"/>
<dbReference type="EMBL" id="NBIV01000034">
    <property type="protein sequence ID" value="PXF46682.1"/>
    <property type="molecule type" value="Genomic_DNA"/>
</dbReference>
<dbReference type="PRINTS" id="PR00625">
    <property type="entry name" value="JDOMAIN"/>
</dbReference>
<dbReference type="SUPFAM" id="SSF46565">
    <property type="entry name" value="Chaperone J-domain"/>
    <property type="match status" value="1"/>
</dbReference>
<dbReference type="InterPro" id="IPR050817">
    <property type="entry name" value="DjlA_DnaK_co-chaperone"/>
</dbReference>
<reference evidence="3 4" key="1">
    <citation type="journal article" date="2018" name="Mol. Biol. Evol.">
        <title>Analysis of the draft genome of the red seaweed Gracilariopsis chorda provides insights into genome size evolution in Rhodophyta.</title>
        <authorList>
            <person name="Lee J."/>
            <person name="Yang E.C."/>
            <person name="Graf L."/>
            <person name="Yang J.H."/>
            <person name="Qiu H."/>
            <person name="Zel Zion U."/>
            <person name="Chan C.X."/>
            <person name="Stephens T.G."/>
            <person name="Weber A.P.M."/>
            <person name="Boo G.H."/>
            <person name="Boo S.M."/>
            <person name="Kim K.M."/>
            <person name="Shin Y."/>
            <person name="Jung M."/>
            <person name="Lee S.J."/>
            <person name="Yim H.S."/>
            <person name="Lee J.H."/>
            <person name="Bhattacharya D."/>
            <person name="Yoon H.S."/>
        </authorList>
    </citation>
    <scope>NUCLEOTIDE SEQUENCE [LARGE SCALE GENOMIC DNA]</scope>
    <source>
        <strain evidence="3 4">SKKU-2015</strain>
        <tissue evidence="3">Whole body</tissue>
    </source>
</reference>
<protein>
    <submittedName>
        <fullName evidence="3">DnaJ-like</fullName>
    </submittedName>
</protein>
<dbReference type="InterPro" id="IPR001623">
    <property type="entry name" value="DnaJ_domain"/>
</dbReference>
<name>A0A2V3IX16_9FLOR</name>